<dbReference type="InterPro" id="IPR011042">
    <property type="entry name" value="6-blade_b-propeller_TolB-like"/>
</dbReference>
<dbReference type="Gene3D" id="2.120.10.30">
    <property type="entry name" value="TolB, C-terminal domain"/>
    <property type="match status" value="1"/>
</dbReference>
<keyword evidence="2" id="KW-0732">Signal</keyword>
<feature type="chain" id="PRO_5046210366" evidence="2">
    <location>
        <begin position="25"/>
        <end position="380"/>
    </location>
</feature>
<dbReference type="Pfam" id="PF08450">
    <property type="entry name" value="SGL"/>
    <property type="match status" value="1"/>
</dbReference>
<dbReference type="PANTHER" id="PTHR47572:SF4">
    <property type="entry name" value="LACTONASE DRP35"/>
    <property type="match status" value="1"/>
</dbReference>
<keyword evidence="5" id="KW-1185">Reference proteome</keyword>
<feature type="domain" description="SMP-30/Gluconolactonase/LRE-like region" evidence="3">
    <location>
        <begin position="81"/>
        <end position="370"/>
    </location>
</feature>
<evidence type="ECO:0000313" key="4">
    <source>
        <dbReference type="EMBL" id="TYK66232.1"/>
    </source>
</evidence>
<dbReference type="RefSeq" id="WP_101344346.1">
    <property type="nucleotide sequence ID" value="NZ_PJAI02000005.1"/>
</dbReference>
<dbReference type="SUPFAM" id="SSF63829">
    <property type="entry name" value="Calcium-dependent phosphotriesterase"/>
    <property type="match status" value="1"/>
</dbReference>
<protein>
    <submittedName>
        <fullName evidence="4">SMP-30/gluconolactonase/LRE family protein</fullName>
    </submittedName>
</protein>
<evidence type="ECO:0000256" key="1">
    <source>
        <dbReference type="ARBA" id="ARBA00022801"/>
    </source>
</evidence>
<evidence type="ECO:0000259" key="3">
    <source>
        <dbReference type="Pfam" id="PF08450"/>
    </source>
</evidence>
<dbReference type="Proteomes" id="UP000815846">
    <property type="component" value="Unassembled WGS sequence"/>
</dbReference>
<gene>
    <name evidence="4" type="ORF">CWS31_006440</name>
</gene>
<dbReference type="PROSITE" id="PS51257">
    <property type="entry name" value="PROKAR_LIPOPROTEIN"/>
    <property type="match status" value="1"/>
</dbReference>
<comment type="caution">
    <text evidence="4">The sequence shown here is derived from an EMBL/GenBank/DDBJ whole genome shotgun (WGS) entry which is preliminary data.</text>
</comment>
<organism evidence="4 5">
    <name type="scientific">Colwellia echini</name>
    <dbReference type="NCBI Taxonomy" id="1982103"/>
    <lineage>
        <taxon>Bacteria</taxon>
        <taxon>Pseudomonadati</taxon>
        <taxon>Pseudomonadota</taxon>
        <taxon>Gammaproteobacteria</taxon>
        <taxon>Alteromonadales</taxon>
        <taxon>Colwelliaceae</taxon>
        <taxon>Colwellia</taxon>
    </lineage>
</organism>
<evidence type="ECO:0000313" key="5">
    <source>
        <dbReference type="Proteomes" id="UP000815846"/>
    </source>
</evidence>
<sequence>MNKNFTHKCIILIASTLLITACQSSTQSLTQSISDATEKKPPFTLPNSNETIGSIEIYQGEALQLLDKNAQVSVRGSGFSWAEGPVWVDDGSYLLFSDIPKNLIRKFSVEHGNEIYLENTGFIEPSNKGPGSNGLLINQDNQLVLLQTGERQVSLMQAPLNKPEARFTTLVNNYQGMRLNGTNDGVFDRQGNLYFTDPVIGLDVIFETNNTSQEKKLIEKHYKKPLTREKRVQQTPFAGVYRLSVDGKLTLVDDTLTVPNGIALSPDDKTLYISVSDKSASAWFAYDVQENGSLTNKREFFNAQHLIGQPEQQGLPDGMAVHSSGVVFATGPGGVWLFDPEGKVLAKIKTGLATSNCTFTSDEKTLFITADDYLLSVPIK</sequence>
<dbReference type="InterPro" id="IPR013658">
    <property type="entry name" value="SGL"/>
</dbReference>
<accession>A0ABY3MZ04</accession>
<keyword evidence="1" id="KW-0378">Hydrolase</keyword>
<proteinExistence type="predicted"/>
<name>A0ABY3MZ04_9GAMM</name>
<evidence type="ECO:0000256" key="2">
    <source>
        <dbReference type="SAM" id="SignalP"/>
    </source>
</evidence>
<dbReference type="InterPro" id="IPR051262">
    <property type="entry name" value="SMP-30/CGR1_Lactonase"/>
</dbReference>
<dbReference type="PANTHER" id="PTHR47572">
    <property type="entry name" value="LIPOPROTEIN-RELATED"/>
    <property type="match status" value="1"/>
</dbReference>
<feature type="signal peptide" evidence="2">
    <location>
        <begin position="1"/>
        <end position="24"/>
    </location>
</feature>
<dbReference type="EMBL" id="PJAI02000005">
    <property type="protein sequence ID" value="TYK66232.1"/>
    <property type="molecule type" value="Genomic_DNA"/>
</dbReference>
<reference evidence="4 5" key="1">
    <citation type="submission" date="2019-08" db="EMBL/GenBank/DDBJ databases">
        <title>Microbe sample from Colwellia echini.</title>
        <authorList>
            <person name="Christiansen L."/>
            <person name="Pathiraja D."/>
            <person name="Schultz-Johansen M."/>
            <person name="Choi I.-G."/>
            <person name="Stougaard P."/>
        </authorList>
    </citation>
    <scope>NUCLEOTIDE SEQUENCE [LARGE SCALE GENOMIC DNA]</scope>
    <source>
        <strain evidence="4 5">A3</strain>
    </source>
</reference>